<dbReference type="AlphaFoldDB" id="A0A2P1QPL2"/>
<proteinExistence type="predicted"/>
<dbReference type="Proteomes" id="UP000033961">
    <property type="component" value="Chromosome I"/>
</dbReference>
<reference evidence="1 2" key="1">
    <citation type="journal article" date="2015" name="Genome Announc.">
        <title>Draft Genome Sequences of Leptospira santarosai Strains U160, U164, and U233, Isolated from Asymptomatic Cattle.</title>
        <authorList>
            <person name="Kremer F.S."/>
            <person name="Eslabao M.R."/>
            <person name="Provisor M."/>
            <person name="Woloski R.D."/>
            <person name="Ramires O.V."/>
            <person name="Moreno L.Z."/>
            <person name="Moreno A.M."/>
            <person name="Hamond C."/>
            <person name="Lilenbaum W."/>
            <person name="Dellagostin O.A."/>
        </authorList>
    </citation>
    <scope>NUCLEOTIDE SEQUENCE [LARGE SCALE GENOMIC DNA]</scope>
    <source>
        <strain evidence="1 2">U160</strain>
    </source>
</reference>
<name>A0A2P1QPL2_9LEPT</name>
<dbReference type="EMBL" id="CP027843">
    <property type="protein sequence ID" value="AVQ10850.1"/>
    <property type="molecule type" value="Genomic_DNA"/>
</dbReference>
<gene>
    <name evidence="1" type="ORF">XB16_0503</name>
</gene>
<evidence type="ECO:0000313" key="1">
    <source>
        <dbReference type="EMBL" id="AVQ10850.1"/>
    </source>
</evidence>
<sequence>MDRSGRRRNCFYGRIDHDRLSKNSREKEDQTAKAAVEELIQNCDTARENLIEFRRNQLSYFVKNWRKKFKKETNHVVSHTDPNDIRVYDIVGEKFQKDAEWLKRGGTRSFESLLFPRNRIQKS</sequence>
<accession>A0A2P1QPL2</accession>
<organism evidence="1 2">
    <name type="scientific">Leptospira santarosai</name>
    <dbReference type="NCBI Taxonomy" id="28183"/>
    <lineage>
        <taxon>Bacteria</taxon>
        <taxon>Pseudomonadati</taxon>
        <taxon>Spirochaetota</taxon>
        <taxon>Spirochaetia</taxon>
        <taxon>Leptospirales</taxon>
        <taxon>Leptospiraceae</taxon>
        <taxon>Leptospira</taxon>
    </lineage>
</organism>
<protein>
    <submittedName>
        <fullName evidence="1">Uncharacterized protein</fullName>
    </submittedName>
</protein>
<evidence type="ECO:0000313" key="2">
    <source>
        <dbReference type="Proteomes" id="UP000033961"/>
    </source>
</evidence>